<accession>A0A7S4LE89</accession>
<evidence type="ECO:0000313" key="2">
    <source>
        <dbReference type="EMBL" id="CAE0823582.1"/>
    </source>
</evidence>
<feature type="region of interest" description="Disordered" evidence="1">
    <location>
        <begin position="1"/>
        <end position="68"/>
    </location>
</feature>
<gene>
    <name evidence="2" type="ORF">EGYM00163_LOCUS34785</name>
</gene>
<protein>
    <submittedName>
        <fullName evidence="2">Uncharacterized protein</fullName>
    </submittedName>
</protein>
<dbReference type="InterPro" id="IPR039963">
    <property type="entry name" value="Unchar_22kDa"/>
</dbReference>
<dbReference type="PANTHER" id="PTHR38828:SF4">
    <property type="match status" value="1"/>
</dbReference>
<dbReference type="EMBL" id="HBJA01100908">
    <property type="protein sequence ID" value="CAE0823582.1"/>
    <property type="molecule type" value="Transcribed_RNA"/>
</dbReference>
<reference evidence="2" key="1">
    <citation type="submission" date="2021-01" db="EMBL/GenBank/DDBJ databases">
        <authorList>
            <person name="Corre E."/>
            <person name="Pelletier E."/>
            <person name="Niang G."/>
            <person name="Scheremetjew M."/>
            <person name="Finn R."/>
            <person name="Kale V."/>
            <person name="Holt S."/>
            <person name="Cochrane G."/>
            <person name="Meng A."/>
            <person name="Brown T."/>
            <person name="Cohen L."/>
        </authorList>
    </citation>
    <scope>NUCLEOTIDE SEQUENCE</scope>
    <source>
        <strain evidence="2">CCMP1594</strain>
    </source>
</reference>
<feature type="compositionally biased region" description="Polar residues" evidence="1">
    <location>
        <begin position="17"/>
        <end position="26"/>
    </location>
</feature>
<name>A0A7S4LE89_9EUGL</name>
<organism evidence="2">
    <name type="scientific">Eutreptiella gymnastica</name>
    <dbReference type="NCBI Taxonomy" id="73025"/>
    <lineage>
        <taxon>Eukaryota</taxon>
        <taxon>Discoba</taxon>
        <taxon>Euglenozoa</taxon>
        <taxon>Euglenida</taxon>
        <taxon>Spirocuta</taxon>
        <taxon>Euglenophyceae</taxon>
        <taxon>Eutreptiales</taxon>
        <taxon>Eutreptiaceae</taxon>
        <taxon>Eutreptiella</taxon>
    </lineage>
</organism>
<dbReference type="PANTHER" id="PTHR38828">
    <property type="match status" value="1"/>
</dbReference>
<dbReference type="AlphaFoldDB" id="A0A7S4LE89"/>
<proteinExistence type="predicted"/>
<evidence type="ECO:0000256" key="1">
    <source>
        <dbReference type="SAM" id="MobiDB-lite"/>
    </source>
</evidence>
<sequence>MVSRHVLAPVKPPAKKLTQQEFQESMQRLYDRPVQQAKKRRDQYDADVSAQTQKMHRGPEGLGELSDRESKMIHSLYTNSCKKKEMGLENLRQKYEYPLPKTKVQSGAQQEETLDRLYGQSVERKRLMLRDAERRMYGVPAAQKTLSGEEVKSSLSRLCGDSMQRRQEVIRKVEEEYSFQPPTGKRMTADELKAATIRLSTRTD</sequence>